<dbReference type="OMA" id="AHRWSAV"/>
<feature type="domain" description="DUF6697" evidence="3">
    <location>
        <begin position="394"/>
        <end position="523"/>
    </location>
</feature>
<feature type="coiled-coil region" evidence="1">
    <location>
        <begin position="216"/>
        <end position="250"/>
    </location>
</feature>
<keyword evidence="1" id="KW-0175">Coiled coil</keyword>
<dbReference type="Proteomes" id="UP000030669">
    <property type="component" value="Unassembled WGS sequence"/>
</dbReference>
<dbReference type="InterPro" id="IPR046520">
    <property type="entry name" value="DUF6697"/>
</dbReference>
<reference evidence="4 5" key="1">
    <citation type="journal article" date="2012" name="Science">
        <title>The Paleozoic origin of enzymatic lignin decomposition reconstructed from 31 fungal genomes.</title>
        <authorList>
            <person name="Floudas D."/>
            <person name="Binder M."/>
            <person name="Riley R."/>
            <person name="Barry K."/>
            <person name="Blanchette R.A."/>
            <person name="Henrissat B."/>
            <person name="Martinez A.T."/>
            <person name="Otillar R."/>
            <person name="Spatafora J.W."/>
            <person name="Yadav J.S."/>
            <person name="Aerts A."/>
            <person name="Benoit I."/>
            <person name="Boyd A."/>
            <person name="Carlson A."/>
            <person name="Copeland A."/>
            <person name="Coutinho P.M."/>
            <person name="de Vries R.P."/>
            <person name="Ferreira P."/>
            <person name="Findley K."/>
            <person name="Foster B."/>
            <person name="Gaskell J."/>
            <person name="Glotzer D."/>
            <person name="Gorecki P."/>
            <person name="Heitman J."/>
            <person name="Hesse C."/>
            <person name="Hori C."/>
            <person name="Igarashi K."/>
            <person name="Jurgens J.A."/>
            <person name="Kallen N."/>
            <person name="Kersten P."/>
            <person name="Kohler A."/>
            <person name="Kuees U."/>
            <person name="Kumar T.K.A."/>
            <person name="Kuo A."/>
            <person name="LaButti K."/>
            <person name="Larrondo L.F."/>
            <person name="Lindquist E."/>
            <person name="Ling A."/>
            <person name="Lombard V."/>
            <person name="Lucas S."/>
            <person name="Lundell T."/>
            <person name="Martin R."/>
            <person name="McLaughlin D.J."/>
            <person name="Morgenstern I."/>
            <person name="Morin E."/>
            <person name="Murat C."/>
            <person name="Nagy L.G."/>
            <person name="Nolan M."/>
            <person name="Ohm R.A."/>
            <person name="Patyshakuliyeva A."/>
            <person name="Rokas A."/>
            <person name="Ruiz-Duenas F.J."/>
            <person name="Sabat G."/>
            <person name="Salamov A."/>
            <person name="Samejima M."/>
            <person name="Schmutz J."/>
            <person name="Slot J.C."/>
            <person name="St John F."/>
            <person name="Stenlid J."/>
            <person name="Sun H."/>
            <person name="Sun S."/>
            <person name="Syed K."/>
            <person name="Tsang A."/>
            <person name="Wiebenga A."/>
            <person name="Young D."/>
            <person name="Pisabarro A."/>
            <person name="Eastwood D.C."/>
            <person name="Martin F."/>
            <person name="Cullen D."/>
            <person name="Grigoriev I.V."/>
            <person name="Hibbett D.S."/>
        </authorList>
    </citation>
    <scope>NUCLEOTIDE SEQUENCE [LARGE SCALE GENOMIC DNA]</scope>
    <source>
        <strain evidence="4 5">ATCC 11539</strain>
    </source>
</reference>
<dbReference type="HOGENOM" id="CLU_032738_0_0_1"/>
<evidence type="ECO:0000313" key="5">
    <source>
        <dbReference type="Proteomes" id="UP000030669"/>
    </source>
</evidence>
<dbReference type="GeneID" id="19302772"/>
<protein>
    <recommendedName>
        <fullName evidence="3">DUF6697 domain-containing protein</fullName>
    </recommendedName>
</protein>
<gene>
    <name evidence="4" type="ORF">GLOTRDRAFT_133693</name>
</gene>
<name>S7PRZ8_GLOTA</name>
<dbReference type="KEGG" id="gtr:GLOTRDRAFT_133693"/>
<organism evidence="4 5">
    <name type="scientific">Gloeophyllum trabeum (strain ATCC 11539 / FP-39264 / Madison 617)</name>
    <name type="common">Brown rot fungus</name>
    <dbReference type="NCBI Taxonomy" id="670483"/>
    <lineage>
        <taxon>Eukaryota</taxon>
        <taxon>Fungi</taxon>
        <taxon>Dikarya</taxon>
        <taxon>Basidiomycota</taxon>
        <taxon>Agaricomycotina</taxon>
        <taxon>Agaricomycetes</taxon>
        <taxon>Gloeophyllales</taxon>
        <taxon>Gloeophyllaceae</taxon>
        <taxon>Gloeophyllum</taxon>
    </lineage>
</organism>
<accession>S7PRZ8</accession>
<evidence type="ECO:0000259" key="3">
    <source>
        <dbReference type="Pfam" id="PF20411"/>
    </source>
</evidence>
<dbReference type="RefSeq" id="XP_007870860.1">
    <property type="nucleotide sequence ID" value="XM_007872669.1"/>
</dbReference>
<evidence type="ECO:0000256" key="1">
    <source>
        <dbReference type="SAM" id="Coils"/>
    </source>
</evidence>
<dbReference type="EMBL" id="KB469314">
    <property type="protein sequence ID" value="EPQ50581.1"/>
    <property type="molecule type" value="Genomic_DNA"/>
</dbReference>
<dbReference type="AlphaFoldDB" id="S7PRZ8"/>
<dbReference type="OrthoDB" id="3219211at2759"/>
<sequence>MEDLLSISSKPGPATLPGKRSINPPETAASVSSDTSRADSGIDVSWDEGSFLLLARRAAGKPAELLSNVGPPSNSSTHPNGHLDHNTSITLIPRPTRASTSVKSSPPATVKKLAHKMDGTSTAKAKVEKLHKAQPTLSRGPAVVDDLAVSAQLERTRLTEALAARDAVVYRLANAYVSIRQKTDTINCLHNEKKQLLKLLHCKNDDASLNYQYAPAGQVNEDTTRLEGAIQELQEEIQLLKNMNLRSGEEEGPPPCYTSGPLPRNEAPVPCDSFVTNPSPPLGQHDYRISPDSYRLTPSVPAATDTHKSVVQEPNELDFKVVSGTKTPEAVVNDRYAILAALPLPAEISEDVLKPITIPTSCTFQEFLASASGTIKNLINQYRIFQESTTTWCPDREEHGYFLTPLYRCYTNPRVATAHGWKLVDPVGKMINPTECFYNKDGKWYYAGVYKALRLADLTLEEWESLSTETSQALLKETLAGRKNTSPANIYETGQLYSAGCLKVACIGLQCVGFNSALYRAVLDYGQKCTQSSRSKVASPWSLGPGVMWTSSPTTGVPPGVAGPDSPYILQRKRPSFTFGEATDEIDDGRV</sequence>
<dbReference type="eggNOG" id="ENOG502SM88">
    <property type="taxonomic scope" value="Eukaryota"/>
</dbReference>
<dbReference type="Pfam" id="PF20411">
    <property type="entry name" value="DUF6697"/>
    <property type="match status" value="1"/>
</dbReference>
<evidence type="ECO:0000256" key="2">
    <source>
        <dbReference type="SAM" id="MobiDB-lite"/>
    </source>
</evidence>
<evidence type="ECO:0000313" key="4">
    <source>
        <dbReference type="EMBL" id="EPQ50581.1"/>
    </source>
</evidence>
<proteinExistence type="predicted"/>
<keyword evidence="5" id="KW-1185">Reference proteome</keyword>
<feature type="region of interest" description="Disordered" evidence="2">
    <location>
        <begin position="1"/>
        <end position="43"/>
    </location>
</feature>